<dbReference type="EMBL" id="LSMT01001845">
    <property type="protein sequence ID" value="PFX11825.1"/>
    <property type="molecule type" value="Genomic_DNA"/>
</dbReference>
<comment type="subcellular location">
    <subcellularLocation>
        <location evidence="1">Membrane</location>
        <topology evidence="1">Single-pass type I membrane protein</topology>
    </subcellularLocation>
</comment>
<keyword evidence="9 12" id="KW-0472">Membrane</keyword>
<dbReference type="Gene3D" id="1.10.150.240">
    <property type="entry name" value="Putative phosphatase, domain 2"/>
    <property type="match status" value="1"/>
</dbReference>
<keyword evidence="3" id="KW-0808">Transferase</keyword>
<dbReference type="Pfam" id="PF00041">
    <property type="entry name" value="fn3"/>
    <property type="match status" value="2"/>
</dbReference>
<feature type="transmembrane region" description="Helical" evidence="12">
    <location>
        <begin position="797"/>
        <end position="821"/>
    </location>
</feature>
<keyword evidence="8 12" id="KW-1133">Transmembrane helix</keyword>
<dbReference type="Proteomes" id="UP000225706">
    <property type="component" value="Unassembled WGS sequence"/>
</dbReference>
<gene>
    <name evidence="16" type="primary">Ephb1</name>
    <name evidence="16" type="ORF">AWC38_SpisGene24321</name>
</gene>
<dbReference type="STRING" id="50429.A0A2B4R6B9"/>
<dbReference type="PRINTS" id="PR00109">
    <property type="entry name" value="TYRKINASE"/>
</dbReference>
<dbReference type="InterPro" id="IPR000719">
    <property type="entry name" value="Prot_kinase_dom"/>
</dbReference>
<dbReference type="Pfam" id="PF14575">
    <property type="entry name" value="EphA2_TM"/>
    <property type="match status" value="1"/>
</dbReference>
<dbReference type="InterPro" id="IPR001245">
    <property type="entry name" value="Ser-Thr/Tyr_kinase_cat_dom"/>
</dbReference>
<dbReference type="PANTHER" id="PTHR46877:SF14">
    <property type="entry name" value="RECEPTOR PROTEIN-TYROSINE KINASE"/>
    <property type="match status" value="1"/>
</dbReference>
<evidence type="ECO:0000256" key="11">
    <source>
        <dbReference type="PROSITE-ProRule" id="PRU10141"/>
    </source>
</evidence>
<dbReference type="Gene3D" id="1.10.510.10">
    <property type="entry name" value="Transferase(Phosphotransferase) domain 1"/>
    <property type="match status" value="1"/>
</dbReference>
<dbReference type="PROSITE" id="PS00107">
    <property type="entry name" value="PROTEIN_KINASE_ATP"/>
    <property type="match status" value="1"/>
</dbReference>
<feature type="domain" description="Protein kinase" evidence="13">
    <location>
        <begin position="881"/>
        <end position="1015"/>
    </location>
</feature>
<dbReference type="InterPro" id="IPR023198">
    <property type="entry name" value="PGP-like_dom2"/>
</dbReference>
<dbReference type="InterPro" id="IPR050449">
    <property type="entry name" value="Ephrin_rcpt_TKs"/>
</dbReference>
<protein>
    <recommendedName>
        <fullName evidence="2">receptor protein-tyrosine kinase</fullName>
        <ecNumber evidence="2">2.7.10.1</ecNumber>
    </recommendedName>
</protein>
<feature type="binding site" evidence="11">
    <location>
        <position position="912"/>
    </location>
    <ligand>
        <name>ATP</name>
        <dbReference type="ChEBI" id="CHEBI:30616"/>
    </ligand>
</feature>
<dbReference type="Pfam" id="PF01404">
    <property type="entry name" value="Ephrin_lbd"/>
    <property type="match status" value="1"/>
</dbReference>
<dbReference type="GO" id="GO:0005886">
    <property type="term" value="C:plasma membrane"/>
    <property type="evidence" value="ECO:0007669"/>
    <property type="project" value="TreeGrafter"/>
</dbReference>
<dbReference type="PROSITE" id="PS50011">
    <property type="entry name" value="PROTEIN_KINASE_DOM"/>
    <property type="match status" value="1"/>
</dbReference>
<dbReference type="InterPro" id="IPR003961">
    <property type="entry name" value="FN3_dom"/>
</dbReference>
<keyword evidence="17" id="KW-1185">Reference proteome</keyword>
<evidence type="ECO:0000313" key="16">
    <source>
        <dbReference type="EMBL" id="PFX11825.1"/>
    </source>
</evidence>
<dbReference type="OrthoDB" id="4062651at2759"/>
<dbReference type="InterPro" id="IPR036412">
    <property type="entry name" value="HAD-like_sf"/>
</dbReference>
<evidence type="ECO:0000256" key="6">
    <source>
        <dbReference type="ARBA" id="ARBA00022777"/>
    </source>
</evidence>
<dbReference type="EC" id="2.7.10.1" evidence="2"/>
<keyword evidence="5 11" id="KW-0547">Nucleotide-binding</keyword>
<keyword evidence="10 16" id="KW-0675">Receptor</keyword>
<evidence type="ECO:0000256" key="9">
    <source>
        <dbReference type="ARBA" id="ARBA00023136"/>
    </source>
</evidence>
<dbReference type="FunFam" id="3.40.50.1000:FF:000475">
    <property type="match status" value="1"/>
</dbReference>
<feature type="domain" description="Eph LBD" evidence="15">
    <location>
        <begin position="315"/>
        <end position="495"/>
    </location>
</feature>
<dbReference type="SFLD" id="SFLDG01129">
    <property type="entry name" value="C1.5:_HAD__Beta-PGM__Phosphata"/>
    <property type="match status" value="1"/>
</dbReference>
<evidence type="ECO:0000256" key="7">
    <source>
        <dbReference type="ARBA" id="ARBA00022840"/>
    </source>
</evidence>
<dbReference type="PROSITE" id="PS50853">
    <property type="entry name" value="FN3"/>
    <property type="match status" value="2"/>
</dbReference>
<dbReference type="InterPro" id="IPR027936">
    <property type="entry name" value="Eph_TM"/>
</dbReference>
<dbReference type="PANTHER" id="PTHR46877">
    <property type="entry name" value="EPH RECEPTOR A5"/>
    <property type="match status" value="1"/>
</dbReference>
<dbReference type="InterPro" id="IPR011009">
    <property type="entry name" value="Kinase-like_dom_sf"/>
</dbReference>
<dbReference type="Pfam" id="PF25599">
    <property type="entry name" value="Ephrin_CRD"/>
    <property type="match status" value="1"/>
</dbReference>
<dbReference type="InterPro" id="IPR020635">
    <property type="entry name" value="Tyr_kinase_cat_dom"/>
</dbReference>
<dbReference type="SUPFAM" id="SSF56784">
    <property type="entry name" value="HAD-like"/>
    <property type="match status" value="1"/>
</dbReference>
<evidence type="ECO:0000259" key="13">
    <source>
        <dbReference type="PROSITE" id="PS50011"/>
    </source>
</evidence>
<sequence length="1015" mass="112386">MADELNKTANLPANIKLFVFDLAGTTVDDSIEGVPLVAIAMKEAFHKNGHSIDVSLVNKYRGMEKRDAIQSILNEVHESNESTNTTANVSVDLLFKDFKFFLNQNLSSIKNEIPGTTEVFQKLKSTGAKIAVGSGFPHSVVETITDTLNWSSLVDFVCSAEKAGHGRPHPAMIHSAIKFFGIMDPRSVVKVGDTKVDVEEGKNAGCWTIAVLTGTQSREFIAESKPDFIINSIADLPDLFRYSGNTANDLSPIVVLNHRGSLRCCAILSSTCNNGKFFSIFHQSPINLEQPVNCWQLHCASHMDCRIRFIFILLHAVAFSSTDDVVIQKWPTEEKKWDHWVSSKLANGSVGWSQTNDLRGNPRWTACDVIGQQPNSWLRSNPISVLSEVKKVYITFVYNTRNCKNVGNDKICREYFDLYVHQSGGLTVPDPLQNNATYEKVAEITASTLGFKKLTKTFGVDVKGNYIVLAFHNQGSCSTIHSVTVGYYICPELMVVDGLVSLPRSMAPSNNSAVVEGTCVTNAKFEKGILTLDCQSDGNWNISSLKGRCICKKDKENRGGGCEDCMPRKYNDESGLNCTVLPSAPRNALTTFVNQSALGLQWQPPDVTGDQTQVWYDVDCLKPCDSDDDKDCVDKACGSDVIFIPSKEKLSTSQLIVGNLSSFINYTFKIYARNRVSEAAKSKDGKEGFFEKITVRTNGSVPGIPEVSIEQPKTTVVVSWTLKKKNGVIKEYDVTYINANDTSDTMSHQTKTAEMQFDLKAGKTYQFKVFAINDHGRGPAGVKTFTLRNDDSKKLQLIAYIAGAGALLLVILIVVIIVCVVSRRRRSKKSVQQAYMEALQKGSELQTTNPRDQRTYIDPNDYIDLQELLTSFATERKRRDIKLEGVIGTGEFADVYKGILKSREGKEVVAVKVLRPGSSEKNQKDFLSEASLMGQFDHPNVIRLIGVVTQSRPMMILTEFLESGSLDHFLKDRNGQLTSLQLVGMARGVAHGMKYLSELNFIHRDLAARNVLVGE</sequence>
<reference evidence="17" key="1">
    <citation type="journal article" date="2017" name="bioRxiv">
        <title>Comparative analysis of the genomes of Stylophora pistillata and Acropora digitifera provides evidence for extensive differences between species of corals.</title>
        <authorList>
            <person name="Voolstra C.R."/>
            <person name="Li Y."/>
            <person name="Liew Y.J."/>
            <person name="Baumgarten S."/>
            <person name="Zoccola D."/>
            <person name="Flot J.-F."/>
            <person name="Tambutte S."/>
            <person name="Allemand D."/>
            <person name="Aranda M."/>
        </authorList>
    </citation>
    <scope>NUCLEOTIDE SEQUENCE [LARGE SCALE GENOMIC DNA]</scope>
</reference>
<dbReference type="InterPro" id="IPR023214">
    <property type="entry name" value="HAD_sf"/>
</dbReference>
<dbReference type="SFLD" id="SFLDS00003">
    <property type="entry name" value="Haloacid_Dehalogenase"/>
    <property type="match status" value="1"/>
</dbReference>
<dbReference type="Gene3D" id="2.60.40.10">
    <property type="entry name" value="Immunoglobulins"/>
    <property type="match status" value="2"/>
</dbReference>
<dbReference type="Gene3D" id="3.40.50.1000">
    <property type="entry name" value="HAD superfamily/HAD-like"/>
    <property type="match status" value="1"/>
</dbReference>
<dbReference type="Pfam" id="PF00702">
    <property type="entry name" value="Hydrolase"/>
    <property type="match status" value="1"/>
</dbReference>
<evidence type="ECO:0000256" key="1">
    <source>
        <dbReference type="ARBA" id="ARBA00004479"/>
    </source>
</evidence>
<dbReference type="Pfam" id="PF07714">
    <property type="entry name" value="PK_Tyr_Ser-Thr"/>
    <property type="match status" value="1"/>
</dbReference>
<dbReference type="Gene3D" id="3.30.200.20">
    <property type="entry name" value="Phosphorylase Kinase, domain 1"/>
    <property type="match status" value="1"/>
</dbReference>
<dbReference type="PROSITE" id="PS51550">
    <property type="entry name" value="EPH_LBD"/>
    <property type="match status" value="1"/>
</dbReference>
<feature type="domain" description="Fibronectin type-III" evidence="14">
    <location>
        <begin position="701"/>
        <end position="792"/>
    </location>
</feature>
<evidence type="ECO:0000256" key="12">
    <source>
        <dbReference type="SAM" id="Phobius"/>
    </source>
</evidence>
<dbReference type="SUPFAM" id="SSF49785">
    <property type="entry name" value="Galactose-binding domain-like"/>
    <property type="match status" value="1"/>
</dbReference>
<dbReference type="InterPro" id="IPR001090">
    <property type="entry name" value="Ephrin_rcpt_lig-bd_dom"/>
</dbReference>
<name>A0A2B4R6B9_STYPI</name>
<evidence type="ECO:0000256" key="10">
    <source>
        <dbReference type="ARBA" id="ARBA00023170"/>
    </source>
</evidence>
<comment type="caution">
    <text evidence="16">The sequence shown here is derived from an EMBL/GenBank/DDBJ whole genome shotgun (WGS) entry which is preliminary data.</text>
</comment>
<evidence type="ECO:0000256" key="4">
    <source>
        <dbReference type="ARBA" id="ARBA00022692"/>
    </source>
</evidence>
<evidence type="ECO:0000256" key="5">
    <source>
        <dbReference type="ARBA" id="ARBA00022741"/>
    </source>
</evidence>
<dbReference type="InterPro" id="IPR017441">
    <property type="entry name" value="Protein_kinase_ATP_BS"/>
</dbReference>
<accession>A0A2B4R6B9</accession>
<dbReference type="InterPro" id="IPR008979">
    <property type="entry name" value="Galactose-bd-like_sf"/>
</dbReference>
<dbReference type="SUPFAM" id="SSF49265">
    <property type="entry name" value="Fibronectin type III"/>
    <property type="match status" value="1"/>
</dbReference>
<evidence type="ECO:0000259" key="15">
    <source>
        <dbReference type="PROSITE" id="PS51550"/>
    </source>
</evidence>
<dbReference type="SMART" id="SM00060">
    <property type="entry name" value="FN3"/>
    <property type="match status" value="2"/>
</dbReference>
<keyword evidence="7 11" id="KW-0067">ATP-binding</keyword>
<dbReference type="InterPro" id="IPR036116">
    <property type="entry name" value="FN3_sf"/>
</dbReference>
<dbReference type="AlphaFoldDB" id="A0A2B4R6B9"/>
<feature type="domain" description="Fibronectin type-III" evidence="14">
    <location>
        <begin position="584"/>
        <end position="697"/>
    </location>
</feature>
<dbReference type="InterPro" id="IPR013783">
    <property type="entry name" value="Ig-like_fold"/>
</dbReference>
<evidence type="ECO:0000256" key="3">
    <source>
        <dbReference type="ARBA" id="ARBA00022679"/>
    </source>
</evidence>
<dbReference type="SMART" id="SM00219">
    <property type="entry name" value="TyrKc"/>
    <property type="match status" value="1"/>
</dbReference>
<keyword evidence="6" id="KW-0418">Kinase</keyword>
<proteinExistence type="predicted"/>
<evidence type="ECO:0000256" key="8">
    <source>
        <dbReference type="ARBA" id="ARBA00022989"/>
    </source>
</evidence>
<dbReference type="GO" id="GO:0004714">
    <property type="term" value="F:transmembrane receptor protein tyrosine kinase activity"/>
    <property type="evidence" value="ECO:0007669"/>
    <property type="project" value="UniProtKB-EC"/>
</dbReference>
<dbReference type="FunFam" id="3.30.200.20:FF:000802">
    <property type="entry name" value="Ephrin receptor 1"/>
    <property type="match status" value="1"/>
</dbReference>
<evidence type="ECO:0000259" key="14">
    <source>
        <dbReference type="PROSITE" id="PS50853"/>
    </source>
</evidence>
<keyword evidence="4 12" id="KW-0812">Transmembrane</keyword>
<dbReference type="CDD" id="cd00063">
    <property type="entry name" value="FN3"/>
    <property type="match status" value="2"/>
</dbReference>
<dbReference type="Gene3D" id="2.60.40.1770">
    <property type="entry name" value="ephrin a2 ectodomain"/>
    <property type="match status" value="1"/>
</dbReference>
<dbReference type="SUPFAM" id="SSF56112">
    <property type="entry name" value="Protein kinase-like (PK-like)"/>
    <property type="match status" value="1"/>
</dbReference>
<dbReference type="SMART" id="SM00615">
    <property type="entry name" value="EPH_lbd"/>
    <property type="match status" value="1"/>
</dbReference>
<feature type="non-terminal residue" evidence="16">
    <location>
        <position position="1015"/>
    </location>
</feature>
<dbReference type="SFLD" id="SFLDG01135">
    <property type="entry name" value="C1.5.6:_HAD__Beta-PGM__Phospha"/>
    <property type="match status" value="1"/>
</dbReference>
<dbReference type="InterPro" id="IPR008266">
    <property type="entry name" value="Tyr_kinase_AS"/>
</dbReference>
<dbReference type="GO" id="GO:0005524">
    <property type="term" value="F:ATP binding"/>
    <property type="evidence" value="ECO:0007669"/>
    <property type="project" value="UniProtKB-UniRule"/>
</dbReference>
<dbReference type="PROSITE" id="PS00109">
    <property type="entry name" value="PROTEIN_KINASE_TYR"/>
    <property type="match status" value="1"/>
</dbReference>
<dbReference type="Gene3D" id="2.60.120.260">
    <property type="entry name" value="Galactose-binding domain-like"/>
    <property type="match status" value="1"/>
</dbReference>
<organism evidence="16 17">
    <name type="scientific">Stylophora pistillata</name>
    <name type="common">Smooth cauliflower coral</name>
    <dbReference type="NCBI Taxonomy" id="50429"/>
    <lineage>
        <taxon>Eukaryota</taxon>
        <taxon>Metazoa</taxon>
        <taxon>Cnidaria</taxon>
        <taxon>Anthozoa</taxon>
        <taxon>Hexacorallia</taxon>
        <taxon>Scleractinia</taxon>
        <taxon>Astrocoeniina</taxon>
        <taxon>Pocilloporidae</taxon>
        <taxon>Stylophora</taxon>
    </lineage>
</organism>
<evidence type="ECO:0000313" key="17">
    <source>
        <dbReference type="Proteomes" id="UP000225706"/>
    </source>
</evidence>
<evidence type="ECO:0000256" key="2">
    <source>
        <dbReference type="ARBA" id="ARBA00011902"/>
    </source>
</evidence>